<dbReference type="PANTHER" id="PTHR46476">
    <property type="entry name" value="CHITINASE 2-LIKE"/>
    <property type="match status" value="1"/>
</dbReference>
<comment type="similarity">
    <text evidence="4">Belongs to the glycosyl hydrolase 18 family.</text>
</comment>
<dbReference type="InterPro" id="IPR000677">
    <property type="entry name" value="Chitinase-like"/>
</dbReference>
<accession>A0A2Z6P366</accession>
<dbReference type="PRINTS" id="PR00551">
    <property type="entry name" value="2SGLOBULIN"/>
</dbReference>
<evidence type="ECO:0000313" key="6">
    <source>
        <dbReference type="EMBL" id="GAU50891.1"/>
    </source>
</evidence>
<dbReference type="Gene3D" id="3.20.20.80">
    <property type="entry name" value="Glycosidases"/>
    <property type="match status" value="1"/>
</dbReference>
<dbReference type="InterPro" id="IPR017853">
    <property type="entry name" value="GH"/>
</dbReference>
<dbReference type="Pfam" id="PF00704">
    <property type="entry name" value="Glyco_hydro_18"/>
    <property type="match status" value="1"/>
</dbReference>
<dbReference type="Proteomes" id="UP000242715">
    <property type="component" value="Unassembled WGS sequence"/>
</dbReference>
<dbReference type="PANTHER" id="PTHR46476:SF13">
    <property type="entry name" value="2, PUTATIVE, EXPRESSED-RELATED"/>
    <property type="match status" value="1"/>
</dbReference>
<proteinExistence type="inferred from homology"/>
<dbReference type="InterPro" id="IPR001579">
    <property type="entry name" value="Glyco_hydro_18_chit_AS"/>
</dbReference>
<gene>
    <name evidence="6" type="ORF">TSUD_300080</name>
</gene>
<organism evidence="6 7">
    <name type="scientific">Trifolium subterraneum</name>
    <name type="common">Subterranean clover</name>
    <dbReference type="NCBI Taxonomy" id="3900"/>
    <lineage>
        <taxon>Eukaryota</taxon>
        <taxon>Viridiplantae</taxon>
        <taxon>Streptophyta</taxon>
        <taxon>Embryophyta</taxon>
        <taxon>Tracheophyta</taxon>
        <taxon>Spermatophyta</taxon>
        <taxon>Magnoliopsida</taxon>
        <taxon>eudicotyledons</taxon>
        <taxon>Gunneridae</taxon>
        <taxon>Pentapetalae</taxon>
        <taxon>rosids</taxon>
        <taxon>fabids</taxon>
        <taxon>Fabales</taxon>
        <taxon>Fabaceae</taxon>
        <taxon>Papilionoideae</taxon>
        <taxon>50 kb inversion clade</taxon>
        <taxon>NPAAA clade</taxon>
        <taxon>Hologalegina</taxon>
        <taxon>IRL clade</taxon>
        <taxon>Trifolieae</taxon>
        <taxon>Trifolium</taxon>
    </lineage>
</organism>
<dbReference type="OrthoDB" id="1395031at2759"/>
<dbReference type="PROSITE" id="PS01095">
    <property type="entry name" value="GH18_1"/>
    <property type="match status" value="1"/>
</dbReference>
<feature type="domain" description="GH18" evidence="5">
    <location>
        <begin position="14"/>
        <end position="315"/>
    </location>
</feature>
<dbReference type="SUPFAM" id="SSF51445">
    <property type="entry name" value="(Trans)glycosidases"/>
    <property type="match status" value="1"/>
</dbReference>
<keyword evidence="7" id="KW-1185">Reference proteome</keyword>
<reference evidence="7" key="1">
    <citation type="journal article" date="2017" name="Front. Plant Sci.">
        <title>Climate Clever Clovers: New Paradigm to Reduce the Environmental Footprint of Ruminants by Breeding Low Methanogenic Forages Utilizing Haplotype Variation.</title>
        <authorList>
            <person name="Kaur P."/>
            <person name="Appels R."/>
            <person name="Bayer P.E."/>
            <person name="Keeble-Gagnere G."/>
            <person name="Wang J."/>
            <person name="Hirakawa H."/>
            <person name="Shirasawa K."/>
            <person name="Vercoe P."/>
            <person name="Stefanova K."/>
            <person name="Durmic Z."/>
            <person name="Nichols P."/>
            <person name="Revell C."/>
            <person name="Isobe S.N."/>
            <person name="Edwards D."/>
            <person name="Erskine W."/>
        </authorList>
    </citation>
    <scope>NUCLEOTIDE SEQUENCE [LARGE SCALE GENOMIC DNA]</scope>
    <source>
        <strain evidence="7">cv. Daliak</strain>
    </source>
</reference>
<evidence type="ECO:0000313" key="7">
    <source>
        <dbReference type="Proteomes" id="UP000242715"/>
    </source>
</evidence>
<evidence type="ECO:0000256" key="2">
    <source>
        <dbReference type="ARBA" id="ARBA00023295"/>
    </source>
</evidence>
<evidence type="ECO:0000256" key="3">
    <source>
        <dbReference type="RuleBase" id="RU000489"/>
    </source>
</evidence>
<keyword evidence="2 3" id="KW-0326">Glycosidase</keyword>
<dbReference type="EMBL" id="DF974906">
    <property type="protein sequence ID" value="GAU50891.1"/>
    <property type="molecule type" value="Genomic_DNA"/>
</dbReference>
<keyword evidence="1 3" id="KW-0378">Hydrolase</keyword>
<sequence>MSHSHLINAIVNPIIFREYIGVKDLPASLVDFPAEIINDNIQQFHFILGFGREDYENGKGTGNFHRTWNIERFSAAKVAKLKKEHKNVKVIISIGGQGKQYPFDPKDALDLWVTKAEDSIKELIQDYENHLKQFNDSANCPCPFDNIIDGIDINYEYINTDKDTFSTYIGSLLQKLKKDCDLSKSLNVVSIAPNEHVQTQYRQLYLDYKSHIDWINYKFYDQALPTADEFVTLYSNLVIDYGTRAKLLAGVSTDPEIPNTKINRDAFVAGCKSLIGEKSLPGIFVWNANNSASPNTIDPNPYLLERVLQNLFAAE</sequence>
<evidence type="ECO:0000256" key="4">
    <source>
        <dbReference type="RuleBase" id="RU004453"/>
    </source>
</evidence>
<dbReference type="PROSITE" id="PS51910">
    <property type="entry name" value="GH18_2"/>
    <property type="match status" value="1"/>
</dbReference>
<dbReference type="InterPro" id="IPR001223">
    <property type="entry name" value="Glyco_hydro18_cat"/>
</dbReference>
<name>A0A2Z6P366_TRISU</name>
<dbReference type="AlphaFoldDB" id="A0A2Z6P366"/>
<evidence type="ECO:0000256" key="1">
    <source>
        <dbReference type="ARBA" id="ARBA00022801"/>
    </source>
</evidence>
<evidence type="ECO:0000259" key="5">
    <source>
        <dbReference type="PROSITE" id="PS51910"/>
    </source>
</evidence>
<dbReference type="GO" id="GO:0004553">
    <property type="term" value="F:hydrolase activity, hydrolyzing O-glycosyl compounds"/>
    <property type="evidence" value="ECO:0007669"/>
    <property type="project" value="InterPro"/>
</dbReference>
<protein>
    <recommendedName>
        <fullName evidence="5">GH18 domain-containing protein</fullName>
    </recommendedName>
</protein>
<dbReference type="GO" id="GO:0005975">
    <property type="term" value="P:carbohydrate metabolic process"/>
    <property type="evidence" value="ECO:0007669"/>
    <property type="project" value="InterPro"/>
</dbReference>